<evidence type="ECO:0000256" key="5">
    <source>
        <dbReference type="ARBA" id="ARBA00023065"/>
    </source>
</evidence>
<comment type="caution">
    <text evidence="12">The sequence shown here is derived from an EMBL/GenBank/DDBJ whole genome shotgun (WGS) entry which is preliminary data.</text>
</comment>
<dbReference type="GO" id="GO:0030001">
    <property type="term" value="P:metal ion transport"/>
    <property type="evidence" value="ECO:0007669"/>
    <property type="project" value="TreeGrafter"/>
</dbReference>
<dbReference type="EMBL" id="ASGP02000008">
    <property type="protein sequence ID" value="KAH9493962.1"/>
    <property type="molecule type" value="Genomic_DNA"/>
</dbReference>
<dbReference type="InterPro" id="IPR041491">
    <property type="entry name" value="TRPM_SLOG"/>
</dbReference>
<feature type="non-terminal residue" evidence="12">
    <location>
        <position position="1368"/>
    </location>
</feature>
<evidence type="ECO:0000313" key="12">
    <source>
        <dbReference type="EMBL" id="KAH9493962.1"/>
    </source>
</evidence>
<dbReference type="GO" id="GO:0005886">
    <property type="term" value="C:plasma membrane"/>
    <property type="evidence" value="ECO:0007669"/>
    <property type="project" value="TreeGrafter"/>
</dbReference>
<reference evidence="12" key="2">
    <citation type="journal article" date="2022" name="Res Sq">
        <title>Comparative Genomics Reveals Insights into the Divergent Evolution of Astigmatic Mites and Household Pest Adaptations.</title>
        <authorList>
            <person name="Xiong Q."/>
            <person name="Wan A.T.-Y."/>
            <person name="Liu X.-Y."/>
            <person name="Fung C.S.-H."/>
            <person name="Xiao X."/>
            <person name="Malainual N."/>
            <person name="Hou J."/>
            <person name="Wang L."/>
            <person name="Wang M."/>
            <person name="Yang K."/>
            <person name="Cui Y."/>
            <person name="Leung E."/>
            <person name="Nong W."/>
            <person name="Shin S.-K."/>
            <person name="Au S."/>
            <person name="Jeong K.Y."/>
            <person name="Chew F.T."/>
            <person name="Hui J."/>
            <person name="Leung T.F."/>
            <person name="Tungtrongchitr A."/>
            <person name="Zhong N."/>
            <person name="Liu Z."/>
            <person name="Tsui S."/>
        </authorList>
    </citation>
    <scope>NUCLEOTIDE SEQUENCE</scope>
    <source>
        <strain evidence="12">Derf</strain>
        <tissue evidence="12">Whole organism</tissue>
    </source>
</reference>
<feature type="transmembrane region" description="Helical" evidence="9">
    <location>
        <begin position="771"/>
        <end position="796"/>
    </location>
</feature>
<dbReference type="GO" id="GO:0005261">
    <property type="term" value="F:monoatomic cation channel activity"/>
    <property type="evidence" value="ECO:0007669"/>
    <property type="project" value="TreeGrafter"/>
</dbReference>
<comment type="subcellular location">
    <subcellularLocation>
        <location evidence="1">Membrane</location>
        <topology evidence="1">Multi-pass membrane protein</topology>
    </subcellularLocation>
</comment>
<keyword evidence="6 9" id="KW-0472">Membrane</keyword>
<evidence type="ECO:0000313" key="13">
    <source>
        <dbReference type="Proteomes" id="UP000790347"/>
    </source>
</evidence>
<keyword evidence="7" id="KW-0407">Ion channel</keyword>
<dbReference type="PANTHER" id="PTHR13800:SF1">
    <property type="entry name" value="TRANSIENT RECEPTOR POTENTIAL CATION CHANNEL TRPM"/>
    <property type="match status" value="1"/>
</dbReference>
<evidence type="ECO:0000259" key="10">
    <source>
        <dbReference type="Pfam" id="PF18139"/>
    </source>
</evidence>
<evidence type="ECO:0000256" key="8">
    <source>
        <dbReference type="SAM" id="MobiDB-lite"/>
    </source>
</evidence>
<feature type="region of interest" description="Disordered" evidence="8">
    <location>
        <begin position="1331"/>
        <end position="1368"/>
    </location>
</feature>
<name>A0A922L1I6_DERFA</name>
<organism evidence="12 13">
    <name type="scientific">Dermatophagoides farinae</name>
    <name type="common">American house dust mite</name>
    <dbReference type="NCBI Taxonomy" id="6954"/>
    <lineage>
        <taxon>Eukaryota</taxon>
        <taxon>Metazoa</taxon>
        <taxon>Ecdysozoa</taxon>
        <taxon>Arthropoda</taxon>
        <taxon>Chelicerata</taxon>
        <taxon>Arachnida</taxon>
        <taxon>Acari</taxon>
        <taxon>Acariformes</taxon>
        <taxon>Sarcoptiformes</taxon>
        <taxon>Astigmata</taxon>
        <taxon>Psoroptidia</taxon>
        <taxon>Analgoidea</taxon>
        <taxon>Pyroglyphidae</taxon>
        <taxon>Dermatophagoidinae</taxon>
        <taxon>Dermatophagoides</taxon>
    </lineage>
</organism>
<evidence type="ECO:0000259" key="11">
    <source>
        <dbReference type="Pfam" id="PF25508"/>
    </source>
</evidence>
<feature type="domain" description="TRPM-like" evidence="11">
    <location>
        <begin position="634"/>
        <end position="749"/>
    </location>
</feature>
<evidence type="ECO:0000256" key="7">
    <source>
        <dbReference type="ARBA" id="ARBA00023303"/>
    </source>
</evidence>
<evidence type="ECO:0000256" key="9">
    <source>
        <dbReference type="SAM" id="Phobius"/>
    </source>
</evidence>
<keyword evidence="5" id="KW-0406">Ion transport</keyword>
<evidence type="ECO:0000256" key="3">
    <source>
        <dbReference type="ARBA" id="ARBA00022692"/>
    </source>
</evidence>
<feature type="transmembrane region" description="Helical" evidence="9">
    <location>
        <begin position="894"/>
        <end position="914"/>
    </location>
</feature>
<dbReference type="Pfam" id="PF25508">
    <property type="entry name" value="TRPM2"/>
    <property type="match status" value="2"/>
</dbReference>
<dbReference type="PANTHER" id="PTHR13800">
    <property type="entry name" value="TRANSIENT RECEPTOR POTENTIAL CATION CHANNEL, SUBFAMILY M, MEMBER 6"/>
    <property type="match status" value="1"/>
</dbReference>
<dbReference type="Pfam" id="PF18139">
    <property type="entry name" value="LSDAT_euk"/>
    <property type="match status" value="1"/>
</dbReference>
<proteinExistence type="predicted"/>
<feature type="transmembrane region" description="Helical" evidence="9">
    <location>
        <begin position="1119"/>
        <end position="1144"/>
    </location>
</feature>
<feature type="transmembrane region" description="Helical" evidence="9">
    <location>
        <begin position="954"/>
        <end position="973"/>
    </location>
</feature>
<evidence type="ECO:0008006" key="14">
    <source>
        <dbReference type="Google" id="ProtNLM"/>
    </source>
</evidence>
<keyword evidence="3 9" id="KW-0812">Transmembrane</keyword>
<sequence length="1368" mass="159596">MNNQNPMNDEEDEIYPGRESSTAERKNSFVRLGQSSGTGGFQSIVKRIQLVARISQQGNQHGDCYDEDAKLNTYLKQSKLATRRRSRRSGSIFPLPTPLPTPLTGQLNAIKESPFESESPTRSSFNLGEIHFQHKDHQYDFKPFVSLEPHITSNELARILLEEWQLGMPKIVTLIVTGKSQNTRWKNEKQIKNFQIGIAKAAMSTKMWILTNAVNGGVTSYVCSAIEREFQKAKLKGRLYQQVNSFNLIGIAHENHLVYGRKLCCIENALNLLNIENTGCNDGHRFELNPDHTHFIVLKNFPYNNDFIMKLIDLFTIQDCANNSSQKQSKNHDENNADTPFVSILIDGEPENIRLVLQLIKKRIPVVVLQGTGGMADIVSYAYTRIFDSFIDYLDVDYIDKHVKPLLDKKIIQQFSDLEADNKNNERDKICQQVIECVCLTKQHRRQDGREYLILLDTHNINQGNLTNLREYLLNAILKSKHRNVDRPFDGEQFSKDFDLIVDWNCANVARNTLFSMNSISLSGLLKSKFLTILTRQDREEFVELFLANGFHLHKFLTPSKLSRLFRMIHDDEFFHAVCWETVLSKSPVDRQSKFFIETDLNWLLEFGTGLQNLIKIDELHLNASDFIEDSLVAERKALTLLTMWAVVQNRYELVEILWKYCDHPIHLALIISMFFERLSWHVYDTNLKFELEQRSKTFASYAYDVLDRCYQENITLAYNVLRESIKDWNYMTAVDIAANARLKQFLAHPCCQKWLANTFQGKIRLREITWGFFTVPVSIKILLCSLLVFPMYIWVRFKNDEPKDDDEELDDDDDDELDDVYENVNRNETYEMKQMAYNNQAFVNDVGTSNQSSNTMNENYRSDRKKKREVFVEKQPPLWKMIIMMWSAPISKFYTSLLFYVIFLILISLAALYPNCGNIILDSIVCSWSLLIAISYIRHVYILFIRYSSVVTVYPKIIEILLILIFTGIFSTTRVLRIYFYPIYWQKIMIALAVLYFYYRLISVYLPISSTLGPFLYRFRLMITVDFVNYMRITTVILIANSIAIRSLQYPYEELTVDSVKSVFHQGIVSLFTGPPSGKITVTNDRQKQAEYCPNSFHSFDNSSITFDYQNDDDNDTFIIYVFVFQFFIILKLILGPLLFSIFAVTASKWVSEIDSIWKFQRYQLVIDFANRLSIPEPFSIIYYLYLLCYYIVYILCCCCYSHKWCKLFDRIYHHQRKQKSTENENIISPEDCLYWKLLACEYLDQQQRLSRMDGNDNNNDEFYHRQWDCMRDITEEIEYEKKLLREIKSKLFELEKFLYRSTFKENIVTKNMIGNDIGQVNNDVAHAYVDGDDGNKEMKPSSSSSSSLVSPSPPPPSSPEIIIECL</sequence>
<evidence type="ECO:0000256" key="2">
    <source>
        <dbReference type="ARBA" id="ARBA00022448"/>
    </source>
</evidence>
<feature type="transmembrane region" description="Helical" evidence="9">
    <location>
        <begin position="920"/>
        <end position="942"/>
    </location>
</feature>
<keyword evidence="13" id="KW-1185">Reference proteome</keyword>
<accession>A0A922L1I6</accession>
<dbReference type="Proteomes" id="UP000790347">
    <property type="component" value="Unassembled WGS sequence"/>
</dbReference>
<feature type="region of interest" description="Disordered" evidence="8">
    <location>
        <begin position="1"/>
        <end position="26"/>
    </location>
</feature>
<dbReference type="InterPro" id="IPR050927">
    <property type="entry name" value="TRPM"/>
</dbReference>
<reference evidence="12" key="1">
    <citation type="submission" date="2013-05" db="EMBL/GenBank/DDBJ databases">
        <authorList>
            <person name="Yim A.K.Y."/>
            <person name="Chan T.F."/>
            <person name="Ji K.M."/>
            <person name="Liu X.Y."/>
            <person name="Zhou J.W."/>
            <person name="Li R.Q."/>
            <person name="Yang K.Y."/>
            <person name="Li J."/>
            <person name="Li M."/>
            <person name="Law P.T.W."/>
            <person name="Wu Y.L."/>
            <person name="Cai Z.L."/>
            <person name="Qin H."/>
            <person name="Bao Y."/>
            <person name="Leung R.K.K."/>
            <person name="Ng P.K.S."/>
            <person name="Zou J."/>
            <person name="Zhong X.J."/>
            <person name="Ran P.X."/>
            <person name="Zhong N.S."/>
            <person name="Liu Z.G."/>
            <person name="Tsui S.K.W."/>
        </authorList>
    </citation>
    <scope>NUCLEOTIDE SEQUENCE</scope>
    <source>
        <strain evidence="12">Derf</strain>
        <tissue evidence="12">Whole organism</tissue>
    </source>
</reference>
<dbReference type="InterPro" id="IPR057366">
    <property type="entry name" value="TRPM-like"/>
</dbReference>
<keyword evidence="4 9" id="KW-1133">Transmembrane helix</keyword>
<feature type="transmembrane region" description="Helical" evidence="9">
    <location>
        <begin position="1182"/>
        <end position="1202"/>
    </location>
</feature>
<keyword evidence="2" id="KW-0813">Transport</keyword>
<feature type="domain" description="TRPM SLOG" evidence="10">
    <location>
        <begin position="145"/>
        <end position="437"/>
    </location>
</feature>
<protein>
    <recommendedName>
        <fullName evidence="14">TRPM SLOG domain-containing protein</fullName>
    </recommendedName>
</protein>
<evidence type="ECO:0000256" key="4">
    <source>
        <dbReference type="ARBA" id="ARBA00022989"/>
    </source>
</evidence>
<evidence type="ECO:0000256" key="1">
    <source>
        <dbReference type="ARBA" id="ARBA00004141"/>
    </source>
</evidence>
<feature type="compositionally biased region" description="Low complexity" evidence="8">
    <location>
        <begin position="1342"/>
        <end position="1352"/>
    </location>
</feature>
<gene>
    <name evidence="12" type="ORF">DERF_014686</name>
</gene>
<evidence type="ECO:0000256" key="6">
    <source>
        <dbReference type="ARBA" id="ARBA00023136"/>
    </source>
</evidence>
<feature type="domain" description="TRPM-like" evidence="11">
    <location>
        <begin position="537"/>
        <end position="583"/>
    </location>
</feature>